<dbReference type="PROSITE" id="PS50280">
    <property type="entry name" value="SET"/>
    <property type="match status" value="1"/>
</dbReference>
<keyword evidence="7" id="KW-1185">Reference proteome</keyword>
<dbReference type="InterPro" id="IPR001214">
    <property type="entry name" value="SET_dom"/>
</dbReference>
<dbReference type="InParanoid" id="A0A163DBU2"/>
<feature type="domain" description="SET" evidence="5">
    <location>
        <begin position="60"/>
        <end position="310"/>
    </location>
</feature>
<evidence type="ECO:0000256" key="4">
    <source>
        <dbReference type="SAM" id="MobiDB-lite"/>
    </source>
</evidence>
<evidence type="ECO:0000259" key="5">
    <source>
        <dbReference type="PROSITE" id="PS50280"/>
    </source>
</evidence>
<organism evidence="6 7">
    <name type="scientific">Phycomyces blakesleeanus (strain ATCC 8743b / DSM 1359 / FGSC 10004 / NBRC 33097 / NRRL 1555)</name>
    <dbReference type="NCBI Taxonomy" id="763407"/>
    <lineage>
        <taxon>Eukaryota</taxon>
        <taxon>Fungi</taxon>
        <taxon>Fungi incertae sedis</taxon>
        <taxon>Mucoromycota</taxon>
        <taxon>Mucoromycotina</taxon>
        <taxon>Mucoromycetes</taxon>
        <taxon>Mucorales</taxon>
        <taxon>Phycomycetaceae</taxon>
        <taxon>Phycomyces</taxon>
    </lineage>
</organism>
<dbReference type="AlphaFoldDB" id="A0A163DBU2"/>
<dbReference type="Gene3D" id="2.170.270.10">
    <property type="entry name" value="SET domain"/>
    <property type="match status" value="1"/>
</dbReference>
<proteinExistence type="predicted"/>
<evidence type="ECO:0000313" key="7">
    <source>
        <dbReference type="Proteomes" id="UP000077315"/>
    </source>
</evidence>
<feature type="region of interest" description="Disordered" evidence="4">
    <location>
        <begin position="1"/>
        <end position="46"/>
    </location>
</feature>
<dbReference type="CDD" id="cd20071">
    <property type="entry name" value="SET_SMYD"/>
    <property type="match status" value="1"/>
</dbReference>
<protein>
    <recommendedName>
        <fullName evidence="5">SET domain-containing protein</fullName>
    </recommendedName>
</protein>
<name>A0A163DBU2_PHYB8</name>
<gene>
    <name evidence="6" type="ORF">PHYBLDRAFT_182546</name>
</gene>
<feature type="compositionally biased region" description="Basic residues" evidence="4">
    <location>
        <begin position="32"/>
        <end position="42"/>
    </location>
</feature>
<dbReference type="PANTHER" id="PTHR12197:SF282">
    <property type="entry name" value="SET DOMAIN-CONTAINING PROTEIN"/>
    <property type="match status" value="1"/>
</dbReference>
<dbReference type="STRING" id="763407.A0A163DBU2"/>
<dbReference type="PANTHER" id="PTHR12197">
    <property type="entry name" value="HISTONE-LYSINE N-METHYLTRANSFERASE SMYD"/>
    <property type="match status" value="1"/>
</dbReference>
<keyword evidence="2" id="KW-0863">Zinc-finger</keyword>
<dbReference type="InterPro" id="IPR050869">
    <property type="entry name" value="H3K4_H4K5_MeTrfase"/>
</dbReference>
<dbReference type="Pfam" id="PF00856">
    <property type="entry name" value="SET"/>
    <property type="match status" value="1"/>
</dbReference>
<dbReference type="VEuPathDB" id="FungiDB:PHYBLDRAFT_182546"/>
<evidence type="ECO:0000313" key="6">
    <source>
        <dbReference type="EMBL" id="OAD70260.1"/>
    </source>
</evidence>
<dbReference type="PROSITE" id="PS01360">
    <property type="entry name" value="ZF_MYND_1"/>
    <property type="match status" value="1"/>
</dbReference>
<dbReference type="Gene3D" id="1.10.220.160">
    <property type="match status" value="1"/>
</dbReference>
<dbReference type="OrthoDB" id="265717at2759"/>
<dbReference type="Proteomes" id="UP000077315">
    <property type="component" value="Unassembled WGS sequence"/>
</dbReference>
<reference evidence="7" key="1">
    <citation type="submission" date="2015-06" db="EMBL/GenBank/DDBJ databases">
        <title>Expansion of signal transduction pathways in fungi by whole-genome duplication.</title>
        <authorList>
            <consortium name="DOE Joint Genome Institute"/>
            <person name="Corrochano L.M."/>
            <person name="Kuo A."/>
            <person name="Marcet-Houben M."/>
            <person name="Polaino S."/>
            <person name="Salamov A."/>
            <person name="Villalobos J.M."/>
            <person name="Alvarez M.I."/>
            <person name="Avalos J."/>
            <person name="Benito E.P."/>
            <person name="Benoit I."/>
            <person name="Burger G."/>
            <person name="Camino L.P."/>
            <person name="Canovas D."/>
            <person name="Cerda-Olmedo E."/>
            <person name="Cheng J.-F."/>
            <person name="Dominguez A."/>
            <person name="Elias M."/>
            <person name="Eslava A.P."/>
            <person name="Glaser F."/>
            <person name="Grimwood J."/>
            <person name="Gutierrez G."/>
            <person name="Heitman J."/>
            <person name="Henrissat B."/>
            <person name="Iturriaga E.A."/>
            <person name="Lang B.F."/>
            <person name="Lavin J.L."/>
            <person name="Lee S."/>
            <person name="Li W."/>
            <person name="Lindquist E."/>
            <person name="Lopez-Garcia S."/>
            <person name="Luque E.M."/>
            <person name="Marcos A.T."/>
            <person name="Martin J."/>
            <person name="McCluskey K."/>
            <person name="Medina H.R."/>
            <person name="Miralles-Duran A."/>
            <person name="Miyazaki A."/>
            <person name="Munoz-Torres E."/>
            <person name="Oguiza J.A."/>
            <person name="Ohm R."/>
            <person name="Olmedo M."/>
            <person name="Orejas M."/>
            <person name="Ortiz-Castellanos L."/>
            <person name="Pisabarro A.G."/>
            <person name="Rodriguez-Romero J."/>
            <person name="Ruiz-Herrera J."/>
            <person name="Ruiz-Vazquez R."/>
            <person name="Sanz C."/>
            <person name="Schackwitz W."/>
            <person name="Schmutz J."/>
            <person name="Shahriari M."/>
            <person name="Shelest E."/>
            <person name="Silva-Franco F."/>
            <person name="Soanes D."/>
            <person name="Syed K."/>
            <person name="Tagua V.G."/>
            <person name="Talbot N.J."/>
            <person name="Thon M."/>
            <person name="De vries R.P."/>
            <person name="Wiebenga A."/>
            <person name="Yadav J.S."/>
            <person name="Braun E.L."/>
            <person name="Baker S."/>
            <person name="Garre V."/>
            <person name="Horwitz B."/>
            <person name="Torres-Martinez S."/>
            <person name="Idnurm A."/>
            <person name="Herrera-Estrella A."/>
            <person name="Gabaldon T."/>
            <person name="Grigoriev I.V."/>
        </authorList>
    </citation>
    <scope>NUCLEOTIDE SEQUENCE [LARGE SCALE GENOMIC DNA]</scope>
    <source>
        <strain evidence="7">NRRL 1555(-)</strain>
    </source>
</reference>
<feature type="compositionally biased region" description="Polar residues" evidence="4">
    <location>
        <begin position="13"/>
        <end position="30"/>
    </location>
</feature>
<dbReference type="RefSeq" id="XP_018288300.1">
    <property type="nucleotide sequence ID" value="XM_018438637.1"/>
</dbReference>
<evidence type="ECO:0000256" key="3">
    <source>
        <dbReference type="ARBA" id="ARBA00022833"/>
    </source>
</evidence>
<dbReference type="SUPFAM" id="SSF82199">
    <property type="entry name" value="SET domain"/>
    <property type="match status" value="1"/>
</dbReference>
<keyword evidence="1" id="KW-0479">Metal-binding</keyword>
<dbReference type="GO" id="GO:0008270">
    <property type="term" value="F:zinc ion binding"/>
    <property type="evidence" value="ECO:0007669"/>
    <property type="project" value="UniProtKB-KW"/>
</dbReference>
<accession>A0A163DBU2</accession>
<sequence>MPQNEETECLAPQQETPMQNTTKNESSPNLTKIKKKKPKKKTGAPAEPISEYYQKALVDYPVSLRNTKAKGRHAAASGPIAEGTTVCHEQATAFVVRSEFIDQQCHVCLDTLATKLMCSDCKKSFYCSQACLDRDTTHPKVCSIISQVDTIGRSTDTDPDLLRLMVLLMAERMEEADIPEENKTEYKPLSQTPYWCVEDLLSHREHADRAFINVLTEASQRLVSEMPESMAMSVDDMVTLACRINSNAHGLGDNQSRNTDVALGLFPVGAMFFNHACNPNTAFVGMPNGQLAFRTIRPVKTDEELTVSYIDLYASRDERRQDLLKTKHFWCKCKRCTTPMENSVDRFLQSVVCTSCSKDVYVIPPASIEELNKGEKSLGETWTCAGCGHVASVSKVNEAIEKANASYTAGMYALRQRRDYRSACRQLEPLAKTVLPSQATKLPAGEIHPQNSIRLNASIPLLNCLRHQDNIKGAIEVNRTILDVLDEHAKQSLPDKTAEISDFWQNLGELCDAMAEQCRVSGRQPLQKKWYKEARDAYSQAAKVRAVVFGPEHPKTQFVERCALRV</sequence>
<keyword evidence="3" id="KW-0862">Zinc</keyword>
<evidence type="ECO:0000256" key="1">
    <source>
        <dbReference type="ARBA" id="ARBA00022723"/>
    </source>
</evidence>
<dbReference type="InterPro" id="IPR002893">
    <property type="entry name" value="Znf_MYND"/>
</dbReference>
<dbReference type="GeneID" id="28999543"/>
<dbReference type="Gene3D" id="6.10.140.2220">
    <property type="match status" value="1"/>
</dbReference>
<dbReference type="Pfam" id="PF01753">
    <property type="entry name" value="zf-MYND"/>
    <property type="match status" value="1"/>
</dbReference>
<dbReference type="EMBL" id="KV440989">
    <property type="protein sequence ID" value="OAD70260.1"/>
    <property type="molecule type" value="Genomic_DNA"/>
</dbReference>
<evidence type="ECO:0000256" key="2">
    <source>
        <dbReference type="ARBA" id="ARBA00022771"/>
    </source>
</evidence>
<dbReference type="InterPro" id="IPR046341">
    <property type="entry name" value="SET_dom_sf"/>
</dbReference>